<evidence type="ECO:0000256" key="3">
    <source>
        <dbReference type="ARBA" id="ARBA00022679"/>
    </source>
</evidence>
<dbReference type="PIRSF" id="PIRSF039117">
    <property type="entry name" value="KaiC"/>
    <property type="match status" value="1"/>
</dbReference>
<evidence type="ECO:0000259" key="8">
    <source>
        <dbReference type="PROSITE" id="PS51146"/>
    </source>
</evidence>
<accession>A0A062V7X4</accession>
<evidence type="ECO:0000256" key="7">
    <source>
        <dbReference type="SAM" id="Coils"/>
    </source>
</evidence>
<dbReference type="AlphaFoldDB" id="A0A062V7X4"/>
<keyword evidence="2" id="KW-0597">Phosphoprotein</keyword>
<sequence>MTEVTDNTGFPEVLQKCPTGIRGLDDITDGGLPGGRPTLIAGGPGSGKTLIAMEFLVRGATQYDEPGVFIAFEEREEDLVKNFASLGFDLKELEAQKKLLVDYIHIERSEIEETGEYDLEGLFIRLNYAIDSIGAKRVVLDTIESLFSALTNEGILRAELRRLFHWLKTKGVTAIITGERGGGDTLTRRGLEEYVSDCVITLDHRVEGQIATRRLRVVKYRGSKHGTNEYPFLIDEHGISVLPITSLELDHDVSTERIPTGVLRLDTMLGGGFYRGSSILISGTAGTGKTTLAASFARATCERGERCLYLAFEEAPRQIIRNMRTIGIDLEPYVRQGLLKIHAARPTIFGLELHLVTMYKMINEFKPSVAVVDPITNLITVGSETEVKSMLTRLIDMLKASQITALFTHLTHGGAPLELTEMGVSSLIDTWALLRDIEIGGERNRGLYILKSRGMEHSNQIREFLMTGQGIDIIDAYTGPAGVLTGTARVVQEAKDRVLEVERKEEIERKKRDLERQRKAVEAQIAALRAEYEAGEEKFRKFTQEEERRKEIQEEVRKEIARIRKADVP</sequence>
<dbReference type="OrthoDB" id="27015at2157"/>
<gene>
    <name evidence="9" type="ORF">ANME2D_02180</name>
</gene>
<dbReference type="GO" id="GO:0005524">
    <property type="term" value="F:ATP binding"/>
    <property type="evidence" value="ECO:0007669"/>
    <property type="project" value="InterPro"/>
</dbReference>
<dbReference type="GO" id="GO:0004674">
    <property type="term" value="F:protein serine/threonine kinase activity"/>
    <property type="evidence" value="ECO:0007669"/>
    <property type="project" value="UniProtKB-EC"/>
</dbReference>
<dbReference type="InterPro" id="IPR010624">
    <property type="entry name" value="KaiC_dom"/>
</dbReference>
<proteinExistence type="predicted"/>
<keyword evidence="3" id="KW-0808">Transferase</keyword>
<protein>
    <recommendedName>
        <fullName evidence="1">non-specific serine/threonine protein kinase</fullName>
        <ecNumber evidence="1">2.7.11.1</ecNumber>
    </recommendedName>
</protein>
<feature type="domain" description="KaiC" evidence="8">
    <location>
        <begin position="15"/>
        <end position="255"/>
    </location>
</feature>
<keyword evidence="5" id="KW-0418">Kinase</keyword>
<dbReference type="Gene3D" id="3.40.50.300">
    <property type="entry name" value="P-loop containing nucleotide triphosphate hydrolases"/>
    <property type="match status" value="2"/>
</dbReference>
<dbReference type="EMBL" id="JMIY01000005">
    <property type="protein sequence ID" value="KCZ71450.1"/>
    <property type="molecule type" value="Genomic_DNA"/>
</dbReference>
<name>A0A062V7X4_9EURY</name>
<feature type="domain" description="KaiC" evidence="8">
    <location>
        <begin position="256"/>
        <end position="487"/>
    </location>
</feature>
<dbReference type="InterPro" id="IPR027417">
    <property type="entry name" value="P-loop_NTPase"/>
</dbReference>
<evidence type="ECO:0000256" key="4">
    <source>
        <dbReference type="ARBA" id="ARBA00022737"/>
    </source>
</evidence>
<dbReference type="InterPro" id="IPR047221">
    <property type="entry name" value="KaiC_N"/>
</dbReference>
<dbReference type="InterPro" id="IPR051347">
    <property type="entry name" value="Circadian_clock_KaiC-rel"/>
</dbReference>
<dbReference type="PANTHER" id="PTHR42926:SF1">
    <property type="entry name" value="CIRCADIAN CLOCK OSCILLATOR PROTEIN KAIC 1"/>
    <property type="match status" value="1"/>
</dbReference>
<dbReference type="Proteomes" id="UP000027153">
    <property type="component" value="Unassembled WGS sequence"/>
</dbReference>
<dbReference type="PANTHER" id="PTHR42926">
    <property type="match status" value="1"/>
</dbReference>
<dbReference type="PATRIC" id="fig|1392998.3.peg.2177"/>
<evidence type="ECO:0000256" key="5">
    <source>
        <dbReference type="ARBA" id="ARBA00022777"/>
    </source>
</evidence>
<dbReference type="PROSITE" id="PS51146">
    <property type="entry name" value="KAIC"/>
    <property type="match status" value="2"/>
</dbReference>
<dbReference type="InterPro" id="IPR047222">
    <property type="entry name" value="KaiC_C"/>
</dbReference>
<keyword evidence="7" id="KW-0175">Coiled coil</keyword>
<dbReference type="EC" id="2.7.11.1" evidence="1"/>
<evidence type="ECO:0000313" key="10">
    <source>
        <dbReference type="Proteomes" id="UP000027153"/>
    </source>
</evidence>
<feature type="coiled-coil region" evidence="7">
    <location>
        <begin position="491"/>
        <end position="562"/>
    </location>
</feature>
<dbReference type="GO" id="GO:0016787">
    <property type="term" value="F:hydrolase activity"/>
    <property type="evidence" value="ECO:0007669"/>
    <property type="project" value="UniProtKB-KW"/>
</dbReference>
<evidence type="ECO:0000256" key="6">
    <source>
        <dbReference type="ARBA" id="ARBA00022801"/>
    </source>
</evidence>
<dbReference type="PRINTS" id="PR01874">
    <property type="entry name" value="DNAREPAIRADA"/>
</dbReference>
<dbReference type="CDD" id="cd19484">
    <property type="entry name" value="KaiC_C"/>
    <property type="match status" value="1"/>
</dbReference>
<evidence type="ECO:0000256" key="2">
    <source>
        <dbReference type="ARBA" id="ARBA00022553"/>
    </source>
</evidence>
<dbReference type="InterPro" id="IPR030665">
    <property type="entry name" value="KaiC"/>
</dbReference>
<comment type="caution">
    <text evidence="9">The sequence shown here is derived from an EMBL/GenBank/DDBJ whole genome shotgun (WGS) entry which is preliminary data.</text>
</comment>
<keyword evidence="10" id="KW-1185">Reference proteome</keyword>
<dbReference type="NCBIfam" id="NF006799">
    <property type="entry name" value="PRK09302.1"/>
    <property type="match status" value="1"/>
</dbReference>
<reference evidence="9 10" key="1">
    <citation type="journal article" date="2013" name="Nature">
        <title>Anaerobic oxidation of methane coupled to nitrate reduction in a novel archaeal lineage.</title>
        <authorList>
            <person name="Haroon M.F."/>
            <person name="Hu S."/>
            <person name="Shi Y."/>
            <person name="Imelfort M."/>
            <person name="Keller J."/>
            <person name="Hugenholtz P."/>
            <person name="Yuan Z."/>
            <person name="Tyson G.W."/>
        </authorList>
    </citation>
    <scope>NUCLEOTIDE SEQUENCE [LARGE SCALE GENOMIC DNA]</scope>
    <source>
        <strain evidence="9 10">ANME-2d</strain>
    </source>
</reference>
<dbReference type="RefSeq" id="WP_048091397.1">
    <property type="nucleotide sequence ID" value="NZ_JMIY01000005.1"/>
</dbReference>
<keyword evidence="4" id="KW-0677">Repeat</keyword>
<dbReference type="SUPFAM" id="SSF52540">
    <property type="entry name" value="P-loop containing nucleoside triphosphate hydrolases"/>
    <property type="match status" value="2"/>
</dbReference>
<dbReference type="SMR" id="A0A062V7X4"/>
<dbReference type="SMART" id="SM00382">
    <property type="entry name" value="AAA"/>
    <property type="match status" value="2"/>
</dbReference>
<dbReference type="CDD" id="cd19485">
    <property type="entry name" value="KaiC-N"/>
    <property type="match status" value="1"/>
</dbReference>
<evidence type="ECO:0000256" key="1">
    <source>
        <dbReference type="ARBA" id="ARBA00012513"/>
    </source>
</evidence>
<evidence type="ECO:0000313" key="9">
    <source>
        <dbReference type="EMBL" id="KCZ71450.1"/>
    </source>
</evidence>
<organism evidence="9 10">
    <name type="scientific">Candidatus Methanoperedens nitratireducens</name>
    <dbReference type="NCBI Taxonomy" id="1392998"/>
    <lineage>
        <taxon>Archaea</taxon>
        <taxon>Methanobacteriati</taxon>
        <taxon>Methanobacteriota</taxon>
        <taxon>Stenosarchaea group</taxon>
        <taxon>Methanomicrobia</taxon>
        <taxon>Methanosarcinales</taxon>
        <taxon>ANME-2 cluster</taxon>
        <taxon>Candidatus Methanoperedentaceae</taxon>
        <taxon>Candidatus Methanoperedens</taxon>
    </lineage>
</organism>
<dbReference type="Pfam" id="PF06745">
    <property type="entry name" value="ATPase"/>
    <property type="match status" value="2"/>
</dbReference>
<keyword evidence="6" id="KW-0378">Hydrolase</keyword>
<dbReference type="InterPro" id="IPR003593">
    <property type="entry name" value="AAA+_ATPase"/>
</dbReference>
<dbReference type="InterPro" id="IPR014774">
    <property type="entry name" value="KaiC-like_dom"/>
</dbReference>